<dbReference type="Gene3D" id="1.25.40.10">
    <property type="entry name" value="Tetratricopeptide repeat domain"/>
    <property type="match status" value="2"/>
</dbReference>
<proteinExistence type="predicted"/>
<dbReference type="PROSITE" id="PS50005">
    <property type="entry name" value="TPR"/>
    <property type="match status" value="1"/>
</dbReference>
<protein>
    <recommendedName>
        <fullName evidence="4">Tetratricopeptide repeat protein</fullName>
    </recommendedName>
</protein>
<gene>
    <name evidence="2" type="ORF">FEE95_15225</name>
</gene>
<evidence type="ECO:0000256" key="1">
    <source>
        <dbReference type="PROSITE-ProRule" id="PRU00339"/>
    </source>
</evidence>
<dbReference type="SUPFAM" id="SSF48452">
    <property type="entry name" value="TPR-like"/>
    <property type="match status" value="1"/>
</dbReference>
<dbReference type="AlphaFoldDB" id="A0A5S3PND8"/>
<dbReference type="EMBL" id="VATY01000003">
    <property type="protein sequence ID" value="TMM55992.1"/>
    <property type="molecule type" value="Genomic_DNA"/>
</dbReference>
<dbReference type="Pfam" id="PF13181">
    <property type="entry name" value="TPR_8"/>
    <property type="match status" value="1"/>
</dbReference>
<comment type="caution">
    <text evidence="2">The sequence shown here is derived from an EMBL/GenBank/DDBJ whole genome shotgun (WGS) entry which is preliminary data.</text>
</comment>
<feature type="repeat" description="TPR" evidence="1">
    <location>
        <begin position="222"/>
        <end position="255"/>
    </location>
</feature>
<dbReference type="RefSeq" id="WP_138658859.1">
    <property type="nucleotide sequence ID" value="NZ_VATY01000003.1"/>
</dbReference>
<organism evidence="2 3">
    <name type="scientific">Maribacter algarum</name>
    <name type="common">ex Zhang et al. 2020</name>
    <dbReference type="NCBI Taxonomy" id="2578118"/>
    <lineage>
        <taxon>Bacteria</taxon>
        <taxon>Pseudomonadati</taxon>
        <taxon>Bacteroidota</taxon>
        <taxon>Flavobacteriia</taxon>
        <taxon>Flavobacteriales</taxon>
        <taxon>Flavobacteriaceae</taxon>
        <taxon>Maribacter</taxon>
    </lineage>
</organism>
<reference evidence="2 3" key="1">
    <citation type="submission" date="2019-05" db="EMBL/GenBank/DDBJ databases">
        <authorList>
            <person name="Zhang J.-Y."/>
            <person name="Feg X."/>
            <person name="Du Z.-J."/>
        </authorList>
    </citation>
    <scope>NUCLEOTIDE SEQUENCE [LARGE SCALE GENOMIC DNA]</scope>
    <source>
        <strain evidence="2 3">RZ26</strain>
    </source>
</reference>
<name>A0A5S3PND8_9FLAO</name>
<sequence length="281" mass="31798">MKNKLTILILLFFISCKSNKISTLKYSTSPEALRHYQKGWEQIMDEGRYGEAEVSYRKSLEYDPDFLIGKSVLARLTLNLEERLKLYEEIQEKRNTVTGDERLILEVYSSLVKHTNLKDQGSSETKSSLQKALSIAEKNLGSVVHKYPAEIYLKAEYIEVLNSLYGPKQALDSLNALTTISQKDNPFLLGFSASMHAELEEYDIAMKQANRLLQVVKDSTLPKTFAVLADVYFQMGSLEVAKSNVDRAGKLDPKNLDASQLKKKIDEAIKKQNATTLSDMK</sequence>
<dbReference type="Proteomes" id="UP000310314">
    <property type="component" value="Unassembled WGS sequence"/>
</dbReference>
<evidence type="ECO:0008006" key="4">
    <source>
        <dbReference type="Google" id="ProtNLM"/>
    </source>
</evidence>
<evidence type="ECO:0000313" key="2">
    <source>
        <dbReference type="EMBL" id="TMM55992.1"/>
    </source>
</evidence>
<dbReference type="PROSITE" id="PS51257">
    <property type="entry name" value="PROKAR_LIPOPROTEIN"/>
    <property type="match status" value="1"/>
</dbReference>
<evidence type="ECO:0000313" key="3">
    <source>
        <dbReference type="Proteomes" id="UP000310314"/>
    </source>
</evidence>
<keyword evidence="1" id="KW-0802">TPR repeat</keyword>
<accession>A0A5S3PND8</accession>
<keyword evidence="3" id="KW-1185">Reference proteome</keyword>
<dbReference type="OrthoDB" id="822850at2"/>
<dbReference type="InterPro" id="IPR011990">
    <property type="entry name" value="TPR-like_helical_dom_sf"/>
</dbReference>
<dbReference type="InterPro" id="IPR019734">
    <property type="entry name" value="TPR_rpt"/>
</dbReference>